<dbReference type="Pfam" id="PF05406">
    <property type="entry name" value="WGR"/>
    <property type="match status" value="1"/>
</dbReference>
<dbReference type="GO" id="GO:0003950">
    <property type="term" value="F:NAD+ poly-ADP-ribosyltransferase activity"/>
    <property type="evidence" value="ECO:0007669"/>
    <property type="project" value="UniProtKB-EC"/>
</dbReference>
<evidence type="ECO:0000256" key="4">
    <source>
        <dbReference type="ARBA" id="ARBA00022679"/>
    </source>
</evidence>
<dbReference type="SMART" id="SM00773">
    <property type="entry name" value="WGR"/>
    <property type="match status" value="1"/>
</dbReference>
<dbReference type="GO" id="GO:0070212">
    <property type="term" value="P:protein poly-ADP-ribosylation"/>
    <property type="evidence" value="ECO:0007669"/>
    <property type="project" value="TreeGrafter"/>
</dbReference>
<dbReference type="InterPro" id="IPR050800">
    <property type="entry name" value="ARTD/PARP"/>
</dbReference>
<comment type="catalytic activity">
    <reaction evidence="9">
        <text>NAD(+) + (ADP-D-ribosyl)n-acceptor = nicotinamide + (ADP-D-ribosyl)n+1-acceptor + H(+).</text>
        <dbReference type="EC" id="2.4.2.30"/>
    </reaction>
</comment>
<gene>
    <name evidence="11" type="ORF">PXEA_LOCUS23873</name>
</gene>
<reference evidence="11" key="1">
    <citation type="submission" date="2018-11" db="EMBL/GenBank/DDBJ databases">
        <authorList>
            <consortium name="Pathogen Informatics"/>
        </authorList>
    </citation>
    <scope>NUCLEOTIDE SEQUENCE</scope>
</reference>
<feature type="non-terminal residue" evidence="11">
    <location>
        <position position="153"/>
    </location>
</feature>
<proteinExistence type="inferred from homology"/>
<organism evidence="11 12">
    <name type="scientific">Protopolystoma xenopodis</name>
    <dbReference type="NCBI Taxonomy" id="117903"/>
    <lineage>
        <taxon>Eukaryota</taxon>
        <taxon>Metazoa</taxon>
        <taxon>Spiralia</taxon>
        <taxon>Lophotrochozoa</taxon>
        <taxon>Platyhelminthes</taxon>
        <taxon>Monogenea</taxon>
        <taxon>Polyopisthocotylea</taxon>
        <taxon>Polystomatidea</taxon>
        <taxon>Polystomatidae</taxon>
        <taxon>Protopolystoma</taxon>
    </lineage>
</organism>
<keyword evidence="7" id="KW-0539">Nucleus</keyword>
<evidence type="ECO:0000256" key="7">
    <source>
        <dbReference type="ARBA" id="ARBA00023242"/>
    </source>
</evidence>
<keyword evidence="6" id="KW-0520">NAD</keyword>
<dbReference type="GO" id="GO:0006302">
    <property type="term" value="P:double-strand break repair"/>
    <property type="evidence" value="ECO:0007669"/>
    <property type="project" value="TreeGrafter"/>
</dbReference>
<keyword evidence="3" id="KW-0328">Glycosyltransferase</keyword>
<comment type="subcellular location">
    <subcellularLocation>
        <location evidence="1">Nucleus</location>
    </subcellularLocation>
</comment>
<evidence type="ECO:0000256" key="9">
    <source>
        <dbReference type="ARBA" id="ARBA00033987"/>
    </source>
</evidence>
<comment type="similarity">
    <text evidence="8">Belongs to the ARTD/PARP family.</text>
</comment>
<dbReference type="GO" id="GO:1990404">
    <property type="term" value="F:NAD+-protein mono-ADP-ribosyltransferase activity"/>
    <property type="evidence" value="ECO:0007669"/>
    <property type="project" value="TreeGrafter"/>
</dbReference>
<dbReference type="Gene3D" id="2.20.140.10">
    <property type="entry name" value="WGR domain"/>
    <property type="match status" value="1"/>
</dbReference>
<evidence type="ECO:0000313" key="12">
    <source>
        <dbReference type="Proteomes" id="UP000784294"/>
    </source>
</evidence>
<evidence type="ECO:0000313" key="11">
    <source>
        <dbReference type="EMBL" id="VEL30433.1"/>
    </source>
</evidence>
<dbReference type="EC" id="2.4.2.30" evidence="2"/>
<evidence type="ECO:0000256" key="2">
    <source>
        <dbReference type="ARBA" id="ARBA00012020"/>
    </source>
</evidence>
<dbReference type="SUPFAM" id="SSF142921">
    <property type="entry name" value="WGR domain-like"/>
    <property type="match status" value="1"/>
</dbReference>
<evidence type="ECO:0000256" key="6">
    <source>
        <dbReference type="ARBA" id="ARBA00023027"/>
    </source>
</evidence>
<dbReference type="AlphaFoldDB" id="A0A3S5A8H4"/>
<dbReference type="GO" id="GO:0005730">
    <property type="term" value="C:nucleolus"/>
    <property type="evidence" value="ECO:0007669"/>
    <property type="project" value="TreeGrafter"/>
</dbReference>
<protein>
    <recommendedName>
        <fullName evidence="2">NAD(+) ADP-ribosyltransferase</fullName>
        <ecNumber evidence="2">2.4.2.30</ecNumber>
    </recommendedName>
</protein>
<keyword evidence="4" id="KW-0808">Transferase</keyword>
<dbReference type="PROSITE" id="PS51977">
    <property type="entry name" value="WGR"/>
    <property type="match status" value="1"/>
</dbReference>
<dbReference type="OrthoDB" id="429950at2759"/>
<evidence type="ECO:0000259" key="10">
    <source>
        <dbReference type="PROSITE" id="PS51977"/>
    </source>
</evidence>
<dbReference type="PANTHER" id="PTHR10459">
    <property type="entry name" value="DNA LIGASE"/>
    <property type="match status" value="1"/>
</dbReference>
<dbReference type="Proteomes" id="UP000784294">
    <property type="component" value="Unassembled WGS sequence"/>
</dbReference>
<keyword evidence="12" id="KW-1185">Reference proteome</keyword>
<name>A0A3S5A8H4_9PLAT</name>
<dbReference type="EMBL" id="CAAALY010112297">
    <property type="protein sequence ID" value="VEL30433.1"/>
    <property type="molecule type" value="Genomic_DNA"/>
</dbReference>
<evidence type="ECO:0000256" key="1">
    <source>
        <dbReference type="ARBA" id="ARBA00004123"/>
    </source>
</evidence>
<comment type="caution">
    <text evidence="11">The sequence shown here is derived from an EMBL/GenBank/DDBJ whole genome shotgun (WGS) entry which is preliminary data.</text>
</comment>
<dbReference type="FunFam" id="2.20.140.10:FF:000001">
    <property type="entry name" value="Poly [ADP-ribose] polymerase"/>
    <property type="match status" value="1"/>
</dbReference>
<dbReference type="InterPro" id="IPR036930">
    <property type="entry name" value="WGR_dom_sf"/>
</dbReference>
<dbReference type="PANTHER" id="PTHR10459:SF60">
    <property type="entry name" value="POLY [ADP-RIBOSE] POLYMERASE 2"/>
    <property type="match status" value="1"/>
</dbReference>
<evidence type="ECO:0000256" key="5">
    <source>
        <dbReference type="ARBA" id="ARBA00022695"/>
    </source>
</evidence>
<dbReference type="GO" id="GO:0016779">
    <property type="term" value="F:nucleotidyltransferase activity"/>
    <property type="evidence" value="ECO:0007669"/>
    <property type="project" value="UniProtKB-KW"/>
</dbReference>
<evidence type="ECO:0000256" key="8">
    <source>
        <dbReference type="ARBA" id="ARBA00024347"/>
    </source>
</evidence>
<sequence length="153" mass="17759">RNIIIKGKAPVDSECEPKINSAHVFYEDDIIYDVLLNQTNFQFNNNKFYIIQLIEDDAVMNYSVWYRWGRVGRVGQSKLESYGSDLEGAKEAFIGKFYAKTFNHWSDRTNFVKVDGKYDIVHLDYAIQSDDVPAKKKKRKTDSKLSEPTFVSL</sequence>
<evidence type="ECO:0000256" key="3">
    <source>
        <dbReference type="ARBA" id="ARBA00022676"/>
    </source>
</evidence>
<feature type="domain" description="WGR" evidence="10">
    <location>
        <begin position="21"/>
        <end position="118"/>
    </location>
</feature>
<dbReference type="InterPro" id="IPR008893">
    <property type="entry name" value="WGR_domain"/>
</dbReference>
<keyword evidence="5" id="KW-0548">Nucleotidyltransferase</keyword>
<accession>A0A3S5A8H4</accession>